<feature type="compositionally biased region" description="Basic and acidic residues" evidence="14">
    <location>
        <begin position="210"/>
        <end position="221"/>
    </location>
</feature>
<evidence type="ECO:0000256" key="8">
    <source>
        <dbReference type="ARBA" id="ARBA00023136"/>
    </source>
</evidence>
<organism evidence="17 18">
    <name type="scientific">Prorocentrum cordatum</name>
    <dbReference type="NCBI Taxonomy" id="2364126"/>
    <lineage>
        <taxon>Eukaryota</taxon>
        <taxon>Sar</taxon>
        <taxon>Alveolata</taxon>
        <taxon>Dinophyceae</taxon>
        <taxon>Prorocentrales</taxon>
        <taxon>Prorocentraceae</taxon>
        <taxon>Prorocentrum</taxon>
    </lineage>
</organism>
<feature type="region of interest" description="Disordered" evidence="14">
    <location>
        <begin position="203"/>
        <end position="231"/>
    </location>
</feature>
<keyword evidence="12" id="KW-0407">Ion channel</keyword>
<proteinExistence type="inferred from homology"/>
<keyword evidence="16" id="KW-0732">Signal</keyword>
<evidence type="ECO:0000256" key="10">
    <source>
        <dbReference type="ARBA" id="ARBA00023180"/>
    </source>
</evidence>
<keyword evidence="8 15" id="KW-0472">Membrane</keyword>
<dbReference type="EMBL" id="CAUYUJ010016788">
    <property type="protein sequence ID" value="CAK0868836.1"/>
    <property type="molecule type" value="Genomic_DNA"/>
</dbReference>
<evidence type="ECO:0000256" key="1">
    <source>
        <dbReference type="ARBA" id="ARBA00004651"/>
    </source>
</evidence>
<reference evidence="17" key="1">
    <citation type="submission" date="2023-10" db="EMBL/GenBank/DDBJ databases">
        <authorList>
            <person name="Chen Y."/>
            <person name="Shah S."/>
            <person name="Dougan E. K."/>
            <person name="Thang M."/>
            <person name="Chan C."/>
        </authorList>
    </citation>
    <scope>NUCLEOTIDE SEQUENCE [LARGE SCALE GENOMIC DNA]</scope>
</reference>
<keyword evidence="10" id="KW-0325">Glycoprotein</keyword>
<feature type="coiled-coil region" evidence="13">
    <location>
        <begin position="282"/>
        <end position="309"/>
    </location>
</feature>
<comment type="subcellular location">
    <subcellularLocation>
        <location evidence="1">Cell membrane</location>
        <topology evidence="1">Multi-pass membrane protein</topology>
    </subcellularLocation>
</comment>
<feature type="transmembrane region" description="Helical" evidence="15">
    <location>
        <begin position="260"/>
        <end position="278"/>
    </location>
</feature>
<feature type="transmembrane region" description="Helical" evidence="15">
    <location>
        <begin position="422"/>
        <end position="446"/>
    </location>
</feature>
<dbReference type="PANTHER" id="PTHR12424:SF8">
    <property type="entry name" value="PROTEIN TWEETY"/>
    <property type="match status" value="1"/>
</dbReference>
<keyword evidence="11" id="KW-0868">Chloride</keyword>
<protein>
    <submittedName>
        <fullName evidence="17">Uncharacterized protein</fullName>
    </submittedName>
</protein>
<evidence type="ECO:0000256" key="14">
    <source>
        <dbReference type="SAM" id="MobiDB-lite"/>
    </source>
</evidence>
<keyword evidence="13" id="KW-0175">Coiled coil</keyword>
<feature type="signal peptide" evidence="16">
    <location>
        <begin position="1"/>
        <end position="32"/>
    </location>
</feature>
<keyword evidence="18" id="KW-1185">Reference proteome</keyword>
<dbReference type="InterPro" id="IPR006990">
    <property type="entry name" value="Tweety"/>
</dbReference>
<evidence type="ECO:0000256" key="6">
    <source>
        <dbReference type="ARBA" id="ARBA00022989"/>
    </source>
</evidence>
<keyword evidence="7" id="KW-0406">Ion transport</keyword>
<feature type="transmembrane region" description="Helical" evidence="15">
    <location>
        <begin position="383"/>
        <end position="410"/>
    </location>
</feature>
<evidence type="ECO:0000313" key="17">
    <source>
        <dbReference type="EMBL" id="CAK0868836.1"/>
    </source>
</evidence>
<evidence type="ECO:0000256" key="11">
    <source>
        <dbReference type="ARBA" id="ARBA00023214"/>
    </source>
</evidence>
<evidence type="ECO:0000256" key="16">
    <source>
        <dbReference type="SAM" id="SignalP"/>
    </source>
</evidence>
<evidence type="ECO:0000256" key="3">
    <source>
        <dbReference type="ARBA" id="ARBA00022448"/>
    </source>
</evidence>
<evidence type="ECO:0000256" key="12">
    <source>
        <dbReference type="ARBA" id="ARBA00023303"/>
    </source>
</evidence>
<evidence type="ECO:0000256" key="13">
    <source>
        <dbReference type="SAM" id="Coils"/>
    </source>
</evidence>
<gene>
    <name evidence="17" type="ORF">PCOR1329_LOCUS55372</name>
</gene>
<evidence type="ECO:0000256" key="5">
    <source>
        <dbReference type="ARBA" id="ARBA00022692"/>
    </source>
</evidence>
<feature type="transmembrane region" description="Helical" evidence="15">
    <location>
        <begin position="162"/>
        <end position="187"/>
    </location>
</feature>
<evidence type="ECO:0000256" key="7">
    <source>
        <dbReference type="ARBA" id="ARBA00023065"/>
    </source>
</evidence>
<keyword evidence="9" id="KW-0869">Chloride channel</keyword>
<name>A0ABN9VA50_9DINO</name>
<feature type="chain" id="PRO_5046025926" evidence="16">
    <location>
        <begin position="33"/>
        <end position="648"/>
    </location>
</feature>
<evidence type="ECO:0000256" key="2">
    <source>
        <dbReference type="ARBA" id="ARBA00009849"/>
    </source>
</evidence>
<keyword evidence="4" id="KW-1003">Cell membrane</keyword>
<comment type="caution">
    <text evidence="17">The sequence shown here is derived from an EMBL/GenBank/DDBJ whole genome shotgun (WGS) entry which is preliminary data.</text>
</comment>
<sequence>MPRSPRRGARRGVTAMLPAAVLLARPVFGAAAAGIVTLAELPEAPIMVDGGEADPCEWPRCAKHRLPCVTKKVGTCVMPHPGCYNKHAVCILVGRCHCPENYCAVPGTRRCEPQVVFEGARPDAFEPGFWLRLFAALGRPEQFPALWQAKERPASLITPRCLPAVALLLLGLAVAVSTGVALCEGLVRCACCRRTARTFSADSLDGGEGAGRRGPLEERSEATTGTGQSTGSVLTLCHHRLDWVDGEAAGTSRVGKEPRAVPVVLLAGLVVFCSAWAVHSRYENWEVTREILADQLQHLKNDSEQLSQQTLLLNYTASNLSFAFDQISRCKHNPVMSMVGRFAVNSTKELANVVHNFQDGVKDAPVEVDKAQEKLVRYSAGAVWFPCAPMLIMSIFALIMLAEVFIARFFGSPATARCENKGLAICAIFFVLIIIFVAATCAGARWRILSVLIGSAQICSDIDQNVVDFVNAEVEAAEVGHLFANVSRFYVLGDVYNPLNQFADDIHEYIQNVLDIWREYHESIVKPQSLSCKPLGDLDKDIEGIRDVVLANLRTARGLFSAANTYRYYRETVHGGICNQMPKSLGQYCIQQALVGLILFPLCAMFTHNYLAHHVSKRRFILSEFEFWQGDTTDDGDTEVGAEVTDKS</sequence>
<evidence type="ECO:0000256" key="9">
    <source>
        <dbReference type="ARBA" id="ARBA00023173"/>
    </source>
</evidence>
<dbReference type="Proteomes" id="UP001189429">
    <property type="component" value="Unassembled WGS sequence"/>
</dbReference>
<evidence type="ECO:0000256" key="4">
    <source>
        <dbReference type="ARBA" id="ARBA00022475"/>
    </source>
</evidence>
<keyword evidence="5 15" id="KW-0812">Transmembrane</keyword>
<keyword evidence="6 15" id="KW-1133">Transmembrane helix</keyword>
<keyword evidence="3" id="KW-0813">Transport</keyword>
<dbReference type="PANTHER" id="PTHR12424">
    <property type="entry name" value="TWEETY-RELATED"/>
    <property type="match status" value="1"/>
</dbReference>
<feature type="transmembrane region" description="Helical" evidence="15">
    <location>
        <begin position="593"/>
        <end position="612"/>
    </location>
</feature>
<feature type="compositionally biased region" description="Polar residues" evidence="14">
    <location>
        <begin position="222"/>
        <end position="231"/>
    </location>
</feature>
<evidence type="ECO:0000313" key="18">
    <source>
        <dbReference type="Proteomes" id="UP001189429"/>
    </source>
</evidence>
<comment type="similarity">
    <text evidence="2">Belongs to the tweety family.</text>
</comment>
<evidence type="ECO:0000256" key="15">
    <source>
        <dbReference type="SAM" id="Phobius"/>
    </source>
</evidence>
<accession>A0ABN9VA50</accession>